<evidence type="ECO:0000256" key="5">
    <source>
        <dbReference type="ARBA" id="ARBA00023136"/>
    </source>
</evidence>
<feature type="transmembrane region" description="Helical" evidence="6">
    <location>
        <begin position="243"/>
        <end position="265"/>
    </location>
</feature>
<feature type="non-terminal residue" evidence="8">
    <location>
        <position position="335"/>
    </location>
</feature>
<comment type="subcellular location">
    <subcellularLocation>
        <location evidence="1 6">Membrane</location>
        <topology evidence="1 6">Multi-pass membrane protein</topology>
    </subcellularLocation>
</comment>
<feature type="transmembrane region" description="Helical" evidence="6">
    <location>
        <begin position="41"/>
        <end position="58"/>
    </location>
</feature>
<keyword evidence="5 6" id="KW-0472">Membrane</keyword>
<evidence type="ECO:0000256" key="4">
    <source>
        <dbReference type="ARBA" id="ARBA00022989"/>
    </source>
</evidence>
<feature type="transmembrane region" description="Helical" evidence="6">
    <location>
        <begin position="272"/>
        <end position="291"/>
    </location>
</feature>
<feature type="transmembrane region" description="Helical" evidence="6">
    <location>
        <begin position="173"/>
        <end position="196"/>
    </location>
</feature>
<dbReference type="Gramene" id="EFJ14641">
    <property type="protein sequence ID" value="EFJ14641"/>
    <property type="gene ID" value="SELMODRAFT_45974"/>
</dbReference>
<feature type="transmembrane region" description="Helical" evidence="6">
    <location>
        <begin position="297"/>
        <end position="315"/>
    </location>
</feature>
<sequence>MLSQQGRLHGYLMLAQLAFAGFEILSRIALATGTHPLAFTFYRNCVASLVLGAVAAWTESEHKRPQLGTLLYLFGLGFLGVTVNQVCYLAGLKYTSAIFASAMRNSTPVFTFVIAALWRLEKVDLKRRDGQLKIFGSLLGLCGSLILSIYRGPVVIKSNISISSTAGTTGVSMLSWQIGAFFLTLACIAFGGFLILQAPVLDRYPSPVSFAAFTCLSSAIQTPLLGAFYKWNNWKITSTSEALAILYAGVIGSALVSSIQSWGVLTQGPVIVAAYQPLETIFTALFSMVFLKEDLQLGSIIGGSVVIVGLYALIWGQSQEQLLDEAAAHQLPETV</sequence>
<gene>
    <name evidence="8" type="ORF">SELMODRAFT_45974</name>
</gene>
<evidence type="ECO:0000256" key="3">
    <source>
        <dbReference type="ARBA" id="ARBA00022692"/>
    </source>
</evidence>
<evidence type="ECO:0000259" key="7">
    <source>
        <dbReference type="Pfam" id="PF00892"/>
    </source>
</evidence>
<proteinExistence type="inferred from homology"/>
<dbReference type="Pfam" id="PF00892">
    <property type="entry name" value="EamA"/>
    <property type="match status" value="2"/>
</dbReference>
<protein>
    <recommendedName>
        <fullName evidence="6">WAT1-related protein</fullName>
    </recommendedName>
</protein>
<dbReference type="HOGENOM" id="CLU_025359_1_2_1"/>
<evidence type="ECO:0000256" key="6">
    <source>
        <dbReference type="RuleBase" id="RU363077"/>
    </source>
</evidence>
<dbReference type="GO" id="GO:0022857">
    <property type="term" value="F:transmembrane transporter activity"/>
    <property type="evidence" value="ECO:0007669"/>
    <property type="project" value="InterPro"/>
</dbReference>
<reference evidence="8 9" key="1">
    <citation type="journal article" date="2011" name="Science">
        <title>The Selaginella genome identifies genetic changes associated with the evolution of vascular plants.</title>
        <authorList>
            <person name="Banks J.A."/>
            <person name="Nishiyama T."/>
            <person name="Hasebe M."/>
            <person name="Bowman J.L."/>
            <person name="Gribskov M."/>
            <person name="dePamphilis C."/>
            <person name="Albert V.A."/>
            <person name="Aono N."/>
            <person name="Aoyama T."/>
            <person name="Ambrose B.A."/>
            <person name="Ashton N.W."/>
            <person name="Axtell M.J."/>
            <person name="Barker E."/>
            <person name="Barker M.S."/>
            <person name="Bennetzen J.L."/>
            <person name="Bonawitz N.D."/>
            <person name="Chapple C."/>
            <person name="Cheng C."/>
            <person name="Correa L.G."/>
            <person name="Dacre M."/>
            <person name="DeBarry J."/>
            <person name="Dreyer I."/>
            <person name="Elias M."/>
            <person name="Engstrom E.M."/>
            <person name="Estelle M."/>
            <person name="Feng L."/>
            <person name="Finet C."/>
            <person name="Floyd S.K."/>
            <person name="Frommer W.B."/>
            <person name="Fujita T."/>
            <person name="Gramzow L."/>
            <person name="Gutensohn M."/>
            <person name="Harholt J."/>
            <person name="Hattori M."/>
            <person name="Heyl A."/>
            <person name="Hirai T."/>
            <person name="Hiwatashi Y."/>
            <person name="Ishikawa M."/>
            <person name="Iwata M."/>
            <person name="Karol K.G."/>
            <person name="Koehler B."/>
            <person name="Kolukisaoglu U."/>
            <person name="Kubo M."/>
            <person name="Kurata T."/>
            <person name="Lalonde S."/>
            <person name="Li K."/>
            <person name="Li Y."/>
            <person name="Litt A."/>
            <person name="Lyons E."/>
            <person name="Manning G."/>
            <person name="Maruyama T."/>
            <person name="Michael T.P."/>
            <person name="Mikami K."/>
            <person name="Miyazaki S."/>
            <person name="Morinaga S."/>
            <person name="Murata T."/>
            <person name="Mueller-Roeber B."/>
            <person name="Nelson D.R."/>
            <person name="Obara M."/>
            <person name="Oguri Y."/>
            <person name="Olmstead R.G."/>
            <person name="Onodera N."/>
            <person name="Petersen B.L."/>
            <person name="Pils B."/>
            <person name="Prigge M."/>
            <person name="Rensing S.A."/>
            <person name="Riano-Pachon D.M."/>
            <person name="Roberts A.W."/>
            <person name="Sato Y."/>
            <person name="Scheller H.V."/>
            <person name="Schulz B."/>
            <person name="Schulz C."/>
            <person name="Shakirov E.V."/>
            <person name="Shibagaki N."/>
            <person name="Shinohara N."/>
            <person name="Shippen D.E."/>
            <person name="Soerensen I."/>
            <person name="Sotooka R."/>
            <person name="Sugimoto N."/>
            <person name="Sugita M."/>
            <person name="Sumikawa N."/>
            <person name="Tanurdzic M."/>
            <person name="Theissen G."/>
            <person name="Ulvskov P."/>
            <person name="Wakazuki S."/>
            <person name="Weng J.K."/>
            <person name="Willats W.W."/>
            <person name="Wipf D."/>
            <person name="Wolf P.G."/>
            <person name="Yang L."/>
            <person name="Zimmer A.D."/>
            <person name="Zhu Q."/>
            <person name="Mitros T."/>
            <person name="Hellsten U."/>
            <person name="Loque D."/>
            <person name="Otillar R."/>
            <person name="Salamov A."/>
            <person name="Schmutz J."/>
            <person name="Shapiro H."/>
            <person name="Lindquist E."/>
            <person name="Lucas S."/>
            <person name="Rokhsar D."/>
            <person name="Grigoriev I.V."/>
        </authorList>
    </citation>
    <scope>NUCLEOTIDE SEQUENCE [LARGE SCALE GENOMIC DNA]</scope>
</reference>
<dbReference type="eggNOG" id="ENOG502QSV3">
    <property type="taxonomic scope" value="Eukaryota"/>
</dbReference>
<dbReference type="EMBL" id="GL377626">
    <property type="protein sequence ID" value="EFJ14641.1"/>
    <property type="molecule type" value="Genomic_DNA"/>
</dbReference>
<organism evidence="9">
    <name type="scientific">Selaginella moellendorffii</name>
    <name type="common">Spikemoss</name>
    <dbReference type="NCBI Taxonomy" id="88036"/>
    <lineage>
        <taxon>Eukaryota</taxon>
        <taxon>Viridiplantae</taxon>
        <taxon>Streptophyta</taxon>
        <taxon>Embryophyta</taxon>
        <taxon>Tracheophyta</taxon>
        <taxon>Lycopodiopsida</taxon>
        <taxon>Selaginellales</taxon>
        <taxon>Selaginellaceae</taxon>
        <taxon>Selaginella</taxon>
    </lineage>
</organism>
<evidence type="ECO:0000256" key="2">
    <source>
        <dbReference type="ARBA" id="ARBA00007635"/>
    </source>
</evidence>
<evidence type="ECO:0000313" key="9">
    <source>
        <dbReference type="Proteomes" id="UP000001514"/>
    </source>
</evidence>
<comment type="similarity">
    <text evidence="2 6">Belongs to the drug/metabolite transporter (DMT) superfamily. Plant drug/metabolite exporter (P-DME) (TC 2.A.7.4) family.</text>
</comment>
<dbReference type="KEGG" id="smo:SELMODRAFT_45974"/>
<dbReference type="GO" id="GO:0005886">
    <property type="term" value="C:plasma membrane"/>
    <property type="evidence" value="ECO:0000318"/>
    <property type="project" value="GO_Central"/>
</dbReference>
<dbReference type="InterPro" id="IPR030184">
    <property type="entry name" value="WAT1-related"/>
</dbReference>
<dbReference type="InterPro" id="IPR037185">
    <property type="entry name" value="EmrE-like"/>
</dbReference>
<dbReference type="Proteomes" id="UP000001514">
    <property type="component" value="Unassembled WGS sequence"/>
</dbReference>
<accession>D8SLD8</accession>
<keyword evidence="9" id="KW-1185">Reference proteome</keyword>
<dbReference type="PANTHER" id="PTHR31218">
    <property type="entry name" value="WAT1-RELATED PROTEIN"/>
    <property type="match status" value="1"/>
</dbReference>
<keyword evidence="4 6" id="KW-1133">Transmembrane helix</keyword>
<dbReference type="InterPro" id="IPR000620">
    <property type="entry name" value="EamA_dom"/>
</dbReference>
<dbReference type="AlphaFoldDB" id="D8SLD8"/>
<feature type="transmembrane region" description="Helical" evidence="6">
    <location>
        <begin position="12"/>
        <end position="29"/>
    </location>
</feature>
<dbReference type="InParanoid" id="D8SLD8"/>
<feature type="transmembrane region" description="Helical" evidence="6">
    <location>
        <begin position="208"/>
        <end position="231"/>
    </location>
</feature>
<feature type="transmembrane region" description="Helical" evidence="6">
    <location>
        <begin position="70"/>
        <end position="91"/>
    </location>
</feature>
<feature type="domain" description="EamA" evidence="7">
    <location>
        <begin position="11"/>
        <end position="148"/>
    </location>
</feature>
<name>D8SLD8_SELML</name>
<evidence type="ECO:0000313" key="8">
    <source>
        <dbReference type="EMBL" id="EFJ14641.1"/>
    </source>
</evidence>
<dbReference type="OMA" id="AFYKWNN"/>
<keyword evidence="3 6" id="KW-0812">Transmembrane</keyword>
<feature type="domain" description="EamA" evidence="7">
    <location>
        <begin position="178"/>
        <end position="314"/>
    </location>
</feature>
<dbReference type="SUPFAM" id="SSF103481">
    <property type="entry name" value="Multidrug resistance efflux transporter EmrE"/>
    <property type="match status" value="2"/>
</dbReference>
<evidence type="ECO:0000256" key="1">
    <source>
        <dbReference type="ARBA" id="ARBA00004141"/>
    </source>
</evidence>
<feature type="transmembrane region" description="Helical" evidence="6">
    <location>
        <begin position="97"/>
        <end position="120"/>
    </location>
</feature>